<accession>A0A4Q9NFQ3</accession>
<feature type="region of interest" description="Disordered" evidence="1">
    <location>
        <begin position="188"/>
        <end position="209"/>
    </location>
</feature>
<feature type="compositionally biased region" description="Basic and acidic residues" evidence="1">
    <location>
        <begin position="197"/>
        <end position="208"/>
    </location>
</feature>
<keyword evidence="4" id="KW-1185">Reference proteome</keyword>
<evidence type="ECO:0000256" key="1">
    <source>
        <dbReference type="SAM" id="MobiDB-lite"/>
    </source>
</evidence>
<keyword evidence="2" id="KW-0812">Transmembrane</keyword>
<evidence type="ECO:0000313" key="4">
    <source>
        <dbReference type="Proteomes" id="UP000292082"/>
    </source>
</evidence>
<keyword evidence="2" id="KW-0472">Membrane</keyword>
<organism evidence="3 4">
    <name type="scientific">Dichomitus squalens</name>
    <dbReference type="NCBI Taxonomy" id="114155"/>
    <lineage>
        <taxon>Eukaryota</taxon>
        <taxon>Fungi</taxon>
        <taxon>Dikarya</taxon>
        <taxon>Basidiomycota</taxon>
        <taxon>Agaricomycotina</taxon>
        <taxon>Agaricomycetes</taxon>
        <taxon>Polyporales</taxon>
        <taxon>Polyporaceae</taxon>
        <taxon>Dichomitus</taxon>
    </lineage>
</organism>
<evidence type="ECO:0000313" key="3">
    <source>
        <dbReference type="EMBL" id="TBU51425.1"/>
    </source>
</evidence>
<feature type="transmembrane region" description="Helical" evidence="2">
    <location>
        <begin position="126"/>
        <end position="147"/>
    </location>
</feature>
<protein>
    <submittedName>
        <fullName evidence="3">Uncharacterized protein</fullName>
    </submittedName>
</protein>
<gene>
    <name evidence="3" type="ORF">BD310DRAFT_834376</name>
</gene>
<evidence type="ECO:0000256" key="2">
    <source>
        <dbReference type="SAM" id="Phobius"/>
    </source>
</evidence>
<feature type="transmembrane region" description="Helical" evidence="2">
    <location>
        <begin position="82"/>
        <end position="106"/>
    </location>
</feature>
<reference evidence="3 4" key="1">
    <citation type="submission" date="2019-01" db="EMBL/GenBank/DDBJ databases">
        <title>Draft genome sequences of three monokaryotic isolates of the white-rot basidiomycete fungus Dichomitus squalens.</title>
        <authorList>
            <consortium name="DOE Joint Genome Institute"/>
            <person name="Lopez S.C."/>
            <person name="Andreopoulos B."/>
            <person name="Pangilinan J."/>
            <person name="Lipzen A."/>
            <person name="Riley R."/>
            <person name="Ahrendt S."/>
            <person name="Ng V."/>
            <person name="Barry K."/>
            <person name="Daum C."/>
            <person name="Grigoriev I.V."/>
            <person name="Hilden K.S."/>
            <person name="Makela M.R."/>
            <person name="de Vries R.P."/>
        </authorList>
    </citation>
    <scope>NUCLEOTIDE SEQUENCE [LARGE SCALE GENOMIC DNA]</scope>
    <source>
        <strain evidence="3 4">CBS 464.89</strain>
    </source>
</reference>
<dbReference type="AlphaFoldDB" id="A0A4Q9NFQ3"/>
<dbReference type="EMBL" id="ML145323">
    <property type="protein sequence ID" value="TBU51425.1"/>
    <property type="molecule type" value="Genomic_DNA"/>
</dbReference>
<proteinExistence type="predicted"/>
<feature type="region of interest" description="Disordered" evidence="1">
    <location>
        <begin position="223"/>
        <end position="243"/>
    </location>
</feature>
<feature type="transmembrane region" description="Helical" evidence="2">
    <location>
        <begin position="36"/>
        <end position="61"/>
    </location>
</feature>
<keyword evidence="2" id="KW-1133">Transmembrane helix</keyword>
<feature type="non-terminal residue" evidence="3">
    <location>
        <position position="1"/>
    </location>
</feature>
<sequence>VDLRITCLGDDLFGPIGWSYDSNTGLLGGMYGGTPYGFAASVLSLCVNMFATIIVAYKAWCCRKSRWFLRKFMVSGDRNTRVERLFSILIETGMVYCAIWILVVVWQCFFYVPKNSITFQDRFGNFINTGLVPIIAIYPAVMIILVAQNRSHIEKAFGGRAVSTPKPSRWDGIRAPSATVLHIARQGGEVGEESEESSTHTADERKLESGGTAYYVVHVAAQGPGDDVDATDISQGERGVSSM</sequence>
<dbReference type="Proteomes" id="UP000292082">
    <property type="component" value="Unassembled WGS sequence"/>
</dbReference>
<name>A0A4Q9NFQ3_9APHY</name>